<dbReference type="Gene3D" id="2.70.98.30">
    <property type="entry name" value="Golgi alpha-mannosidase II, domain 4"/>
    <property type="match status" value="1"/>
</dbReference>
<dbReference type="GO" id="GO:0000139">
    <property type="term" value="C:Golgi membrane"/>
    <property type="evidence" value="ECO:0007669"/>
    <property type="project" value="TreeGrafter"/>
</dbReference>
<dbReference type="GO" id="GO:0046872">
    <property type="term" value="F:metal ion binding"/>
    <property type="evidence" value="ECO:0007669"/>
    <property type="project" value="UniProtKB-KW"/>
</dbReference>
<comment type="caution">
    <text evidence="13">The sequence shown here is derived from an EMBL/GenBank/DDBJ whole genome shotgun (WGS) entry which is preliminary data.</text>
</comment>
<dbReference type="InterPro" id="IPR015341">
    <property type="entry name" value="Glyco_hydro_38_cen"/>
</dbReference>
<dbReference type="GO" id="GO:0004572">
    <property type="term" value="F:mannosyl-oligosaccharide 1,3-1,6-alpha-mannosidase activity"/>
    <property type="evidence" value="ECO:0007669"/>
    <property type="project" value="UniProtKB-EC"/>
</dbReference>
<dbReference type="GO" id="GO:0006491">
    <property type="term" value="P:N-glycan processing"/>
    <property type="evidence" value="ECO:0007669"/>
    <property type="project" value="TreeGrafter"/>
</dbReference>
<dbReference type="Pfam" id="PF21260">
    <property type="entry name" value="Laman-like_dom"/>
    <property type="match status" value="1"/>
</dbReference>
<dbReference type="InterPro" id="IPR013780">
    <property type="entry name" value="Glyco_hydro_b"/>
</dbReference>
<dbReference type="InterPro" id="IPR028995">
    <property type="entry name" value="Glyco_hydro_57/38_cen_sf"/>
</dbReference>
<comment type="catalytic activity">
    <reaction evidence="8">
        <text>N(4)-{beta-D-GlcNAc-(1-&gt;2)-alpha-D-Man-(1-&gt;3)-[alpha-D-Man-(1-&gt;3)-[alpha-D-Man-(1-&gt;6)]-alpha-D-Man-(1-&gt;6)]-beta-D-Man-(1-&gt;4)-beta-D-GlcNAc-(1-&gt;4)-beta-D-GlcNAc}-L-asparaginyl-[protein] + 2 H2O = 2 alpha-D-mannopyranose + an N(4)-{beta-D-GlcNAc-(1-&gt;2)-alpha-D-Man-(1-&gt;3)-[alpha-D-Man-(1-&gt;6)]-beta-D-Man-(1-&gt;4)-beta-D-GlcNAc-(1-&gt;4)-beta-D-GlcNAc}-L-asparaginyl-[protein]</text>
        <dbReference type="Rhea" id="RHEA:56052"/>
        <dbReference type="Rhea" id="RHEA-COMP:14368"/>
        <dbReference type="Rhea" id="RHEA-COMP:14369"/>
        <dbReference type="ChEBI" id="CHEBI:15377"/>
        <dbReference type="ChEBI" id="CHEBI:28729"/>
        <dbReference type="ChEBI" id="CHEBI:60615"/>
        <dbReference type="ChEBI" id="CHEBI:60625"/>
        <dbReference type="EC" id="3.2.1.114"/>
    </reaction>
</comment>
<keyword evidence="10" id="KW-0175">Coiled coil</keyword>
<dbReference type="Gene3D" id="3.20.110.10">
    <property type="entry name" value="Glycoside hydrolase 38, N terminal domain"/>
    <property type="match status" value="1"/>
</dbReference>
<dbReference type="STRING" id="947166.A0A1D1URY3"/>
<dbReference type="FunFam" id="1.20.1270.50:FF:000001">
    <property type="entry name" value="Alpha-mannosidase"/>
    <property type="match status" value="1"/>
</dbReference>
<dbReference type="OrthoDB" id="10261055at2759"/>
<evidence type="ECO:0000313" key="14">
    <source>
        <dbReference type="Proteomes" id="UP000186922"/>
    </source>
</evidence>
<dbReference type="InterPro" id="IPR037094">
    <property type="entry name" value="Glyco_hydro_38_cen_sf"/>
</dbReference>
<dbReference type="Pfam" id="PF07748">
    <property type="entry name" value="Glyco_hydro_38C"/>
    <property type="match status" value="1"/>
</dbReference>
<dbReference type="SUPFAM" id="SSF88688">
    <property type="entry name" value="Families 57/38 glycoside transferase middle domain"/>
    <property type="match status" value="1"/>
</dbReference>
<name>A0A1D1URY3_RAMVA</name>
<evidence type="ECO:0000256" key="3">
    <source>
        <dbReference type="ARBA" id="ARBA00022801"/>
    </source>
</evidence>
<evidence type="ECO:0000256" key="11">
    <source>
        <dbReference type="SAM" id="MobiDB-lite"/>
    </source>
</evidence>
<dbReference type="EC" id="3.2.1.-" evidence="9"/>
<feature type="region of interest" description="Disordered" evidence="11">
    <location>
        <begin position="111"/>
        <end position="143"/>
    </location>
</feature>
<evidence type="ECO:0000256" key="2">
    <source>
        <dbReference type="ARBA" id="ARBA00022723"/>
    </source>
</evidence>
<evidence type="ECO:0000256" key="6">
    <source>
        <dbReference type="ARBA" id="ARBA00023295"/>
    </source>
</evidence>
<evidence type="ECO:0000256" key="1">
    <source>
        <dbReference type="ARBA" id="ARBA00009792"/>
    </source>
</evidence>
<dbReference type="InterPro" id="IPR027291">
    <property type="entry name" value="Glyco_hydro_38_N_sf"/>
</dbReference>
<dbReference type="Gene3D" id="1.20.1270.50">
    <property type="entry name" value="Glycoside hydrolase family 38, central domain"/>
    <property type="match status" value="1"/>
</dbReference>
<accession>A0A1D1URY3</accession>
<evidence type="ECO:0000256" key="8">
    <source>
        <dbReference type="ARBA" id="ARBA00093232"/>
    </source>
</evidence>
<comment type="function">
    <text evidence="7">Catalyzes the first committed step in the biosynthesis of complex N-glycans. It controls conversion of high mannose to complex N-glycans; the final hydrolytic step in the N-glycan maturation pathway.</text>
</comment>
<dbReference type="AlphaFoldDB" id="A0A1D1URY3"/>
<keyword evidence="3 9" id="KW-0378">Hydrolase</keyword>
<dbReference type="Proteomes" id="UP000186922">
    <property type="component" value="Unassembled WGS sequence"/>
</dbReference>
<dbReference type="PANTHER" id="PTHR11607:SF3">
    <property type="entry name" value="LYSOSOMAL ALPHA-MANNOSIDASE"/>
    <property type="match status" value="1"/>
</dbReference>
<keyword evidence="14" id="KW-1185">Reference proteome</keyword>
<feature type="domain" description="Glycoside hydrolase family 38 central" evidence="12">
    <location>
        <begin position="535"/>
        <end position="623"/>
    </location>
</feature>
<dbReference type="PANTHER" id="PTHR11607">
    <property type="entry name" value="ALPHA-MANNOSIDASE"/>
    <property type="match status" value="1"/>
</dbReference>
<dbReference type="InterPro" id="IPR011013">
    <property type="entry name" value="Gal_mutarotase_sf_dom"/>
</dbReference>
<dbReference type="CDD" id="cd10809">
    <property type="entry name" value="GH38N_AMII_GMII_SfManIII_like"/>
    <property type="match status" value="1"/>
</dbReference>
<dbReference type="InterPro" id="IPR011330">
    <property type="entry name" value="Glyco_hydro/deAcase_b/a-brl"/>
</dbReference>
<dbReference type="GO" id="GO:0030246">
    <property type="term" value="F:carbohydrate binding"/>
    <property type="evidence" value="ECO:0007669"/>
    <property type="project" value="InterPro"/>
</dbReference>
<keyword evidence="2 9" id="KW-0479">Metal-binding</keyword>
<dbReference type="EMBL" id="BDGG01000001">
    <property type="protein sequence ID" value="GAU90007.1"/>
    <property type="molecule type" value="Genomic_DNA"/>
</dbReference>
<dbReference type="InterPro" id="IPR050843">
    <property type="entry name" value="Glycosyl_Hydrlase_38"/>
</dbReference>
<keyword evidence="4 9" id="KW-0862">Zinc</keyword>
<dbReference type="SMART" id="SM00872">
    <property type="entry name" value="Alpha-mann_mid"/>
    <property type="match status" value="1"/>
</dbReference>
<keyword evidence="6 9" id="KW-0326">Glycosidase</keyword>
<reference evidence="13 14" key="1">
    <citation type="journal article" date="2016" name="Nat. Commun.">
        <title>Extremotolerant tardigrade genome and improved radiotolerance of human cultured cells by tardigrade-unique protein.</title>
        <authorList>
            <person name="Hashimoto T."/>
            <person name="Horikawa D.D."/>
            <person name="Saito Y."/>
            <person name="Kuwahara H."/>
            <person name="Kozuka-Hata H."/>
            <person name="Shin-I T."/>
            <person name="Minakuchi Y."/>
            <person name="Ohishi K."/>
            <person name="Motoyama A."/>
            <person name="Aizu T."/>
            <person name="Enomoto A."/>
            <person name="Kondo K."/>
            <person name="Tanaka S."/>
            <person name="Hara Y."/>
            <person name="Koshikawa S."/>
            <person name="Sagara H."/>
            <person name="Miura T."/>
            <person name="Yokobori S."/>
            <person name="Miyagawa K."/>
            <person name="Suzuki Y."/>
            <person name="Kubo T."/>
            <person name="Oyama M."/>
            <person name="Kohara Y."/>
            <person name="Fujiyama A."/>
            <person name="Arakawa K."/>
            <person name="Katayama T."/>
            <person name="Toyoda A."/>
            <person name="Kunieda T."/>
        </authorList>
    </citation>
    <scope>NUCLEOTIDE SEQUENCE [LARGE SCALE GENOMIC DNA]</scope>
    <source>
        <strain evidence="13 14">YOKOZUNA-1</strain>
    </source>
</reference>
<comment type="similarity">
    <text evidence="1 9">Belongs to the glycosyl hydrolase 38 family.</text>
</comment>
<gene>
    <name evidence="13" type="primary">RvY_02489-1</name>
    <name evidence="13" type="synonym">RvY_02489.1</name>
    <name evidence="13" type="ORF">RvY_02489</name>
</gene>
<dbReference type="Pfam" id="PF09261">
    <property type="entry name" value="Alpha-mann_mid"/>
    <property type="match status" value="1"/>
</dbReference>
<dbReference type="SUPFAM" id="SSF88713">
    <property type="entry name" value="Glycoside hydrolase/deacetylase"/>
    <property type="match status" value="1"/>
</dbReference>
<evidence type="ECO:0000256" key="10">
    <source>
        <dbReference type="SAM" id="Coils"/>
    </source>
</evidence>
<keyword evidence="5" id="KW-1015">Disulfide bond</keyword>
<evidence type="ECO:0000256" key="9">
    <source>
        <dbReference type="RuleBase" id="RU361199"/>
    </source>
</evidence>
<organism evidence="13 14">
    <name type="scientific">Ramazzottius varieornatus</name>
    <name type="common">Water bear</name>
    <name type="synonym">Tardigrade</name>
    <dbReference type="NCBI Taxonomy" id="947166"/>
    <lineage>
        <taxon>Eukaryota</taxon>
        <taxon>Metazoa</taxon>
        <taxon>Ecdysozoa</taxon>
        <taxon>Tardigrada</taxon>
        <taxon>Eutardigrada</taxon>
        <taxon>Parachela</taxon>
        <taxon>Hypsibioidea</taxon>
        <taxon>Ramazzottiidae</taxon>
        <taxon>Ramazzottius</taxon>
    </lineage>
</organism>
<dbReference type="InterPro" id="IPR011682">
    <property type="entry name" value="Glyco_hydro_38_C"/>
</dbReference>
<evidence type="ECO:0000256" key="4">
    <source>
        <dbReference type="ARBA" id="ARBA00022833"/>
    </source>
</evidence>
<dbReference type="Pfam" id="PF01074">
    <property type="entry name" value="Glyco_hydro_38N"/>
    <property type="match status" value="1"/>
</dbReference>
<dbReference type="InterPro" id="IPR048534">
    <property type="entry name" value="Man2a1-like_dom"/>
</dbReference>
<evidence type="ECO:0000313" key="13">
    <source>
        <dbReference type="EMBL" id="GAU90007.1"/>
    </source>
</evidence>
<protein>
    <recommendedName>
        <fullName evidence="9">Alpha-mannosidase</fullName>
        <ecNumber evidence="9">3.2.1.-</ecNumber>
    </recommendedName>
</protein>
<feature type="coiled-coil region" evidence="10">
    <location>
        <begin position="44"/>
        <end position="71"/>
    </location>
</feature>
<feature type="compositionally biased region" description="Polar residues" evidence="11">
    <location>
        <begin position="130"/>
        <end position="140"/>
    </location>
</feature>
<evidence type="ECO:0000256" key="5">
    <source>
        <dbReference type="ARBA" id="ARBA00023157"/>
    </source>
</evidence>
<dbReference type="InterPro" id="IPR000602">
    <property type="entry name" value="Glyco_hydro_38_N"/>
</dbReference>
<proteinExistence type="inferred from homology"/>
<sequence>MRLSNAFFCAVVFMAVTLLLYFILDLSSTSPNGQRKQAVVSQGTPEEMEALDDLEKKVEKLETSIQRNREIVVSLQGSLKSMLKYEVPLLQEKILRDQNENKMKSIAEKVTEQTNDAVPTKEQESKLVNRMSSPLSQVSSVKRRNDSSACPAETWTQSASDIQMFNVYDKLDFDDPDGGVWKQGFDITYNEDQWTPERPLKVFIVPHSHNDPGWIKTFEKYFEDQTKLIFDLMVLKLPLNPRRKFVWAEISYLSLWWAGADETQKTTFKKLLEDGQLEIVTGGWVMPDEANAHYGNIVDQLVEGQEWIKNHLGENVVPKHGWAVDPFGMSPTVAQVLKWNNFDAMLIQRAHYSIKKHLAKEKSLEFQWRQNWDQDGKTDMLCHLMPFYSYDVPHTCGPDPKICCQFDFKRLPGSGRTTCPWRVPPRPIMPANVKERAETLLDQYKKKAQLYSTNVLMVQLGDDFRYDTPQEWDQQYQNYEKLIKYINGEARLNTRIQFGTLKDYFEELHADVTKNSHKFPTLSGDFFTYADREDHYWSGYFTSRPFYKSMDRILTARLRAAEIAYAMALAKDQKASPASISPAFNDPLAKLVIARRALGLFQHHDGVAGTAKAHVMSDYARKLTKALANCNDVLSSSLLLLLGSPGFTPGGQDTELLPDEFFDVHNKPPRKRRLRVGESGQRLVVFNSLGQAVDRRVTVLVDSSSVSVVEEGTGKRVVAQVNPLWEAGSGQMSLEVYELVFRASIPALGVKTYRVKDVKSGGTGGEIAVLSTVEVFGDSDGTGISDGDVTKPFSLHHKSHAQTFSLESNNVQLLFDGKTGYLQKYVNKPKNIKLGVRLKFQKYGTVEAKDKSGAYLFLPDGPAVDVVASSNGSTTSGEPSSPVIRVIRGAVVSELQVILPNVLHIVRLDHTDTPDGFSPEIENNVDITTTSNFELAMHFKTSIDSGKSFVTDLNGFHLIRRKMHSKLHIQGNLYPMPAAAYIEDAEHRFTLLTKQPLGVASFSSGSLEVILDRRLDQDDNRGMGEPVHDNVALTKSIFRLVVEQSTSSVPERIPVLSLTGQMMAQSILHPPVLLTERSPSNSTKHAFVGLKEDLPCDVHLLNVRTAVAVENDQGGNVSPFGKVNGEGAEKDREGPSALMLLHRTGVESCDMGMKGLKCQPSTGSLNLKEAFAGVFGFPYGEEGPPSPLQKGTLLPVDSSIRLNAMHIRAVRFPLI</sequence>
<comment type="cofactor">
    <cofactor evidence="9">
        <name>Zn(2+)</name>
        <dbReference type="ChEBI" id="CHEBI:29105"/>
    </cofactor>
    <text evidence="9">Binds 1 zinc ion per subunit.</text>
</comment>
<evidence type="ECO:0000259" key="12">
    <source>
        <dbReference type="SMART" id="SM00872"/>
    </source>
</evidence>
<dbReference type="GO" id="GO:0006013">
    <property type="term" value="P:mannose metabolic process"/>
    <property type="evidence" value="ECO:0007669"/>
    <property type="project" value="InterPro"/>
</dbReference>
<evidence type="ECO:0000256" key="7">
    <source>
        <dbReference type="ARBA" id="ARBA00059516"/>
    </source>
</evidence>
<dbReference type="SUPFAM" id="SSF74650">
    <property type="entry name" value="Galactose mutarotase-like"/>
    <property type="match status" value="1"/>
</dbReference>
<dbReference type="FunFam" id="3.20.110.10:FF:000003">
    <property type="entry name" value="Alpha-mannosidase"/>
    <property type="match status" value="1"/>
</dbReference>
<dbReference type="Gene3D" id="2.60.40.1180">
    <property type="entry name" value="Golgi alpha-mannosidase II"/>
    <property type="match status" value="1"/>
</dbReference>